<keyword evidence="2" id="KW-1185">Reference proteome</keyword>
<name>A0A1C5A8K7_9ACTN</name>
<organism evidence="1 2">
    <name type="scientific">Micromonospora marina</name>
    <dbReference type="NCBI Taxonomy" id="307120"/>
    <lineage>
        <taxon>Bacteria</taxon>
        <taxon>Bacillati</taxon>
        <taxon>Actinomycetota</taxon>
        <taxon>Actinomycetes</taxon>
        <taxon>Micromonosporales</taxon>
        <taxon>Micromonosporaceae</taxon>
        <taxon>Micromonospora</taxon>
    </lineage>
</organism>
<evidence type="ECO:0008006" key="3">
    <source>
        <dbReference type="Google" id="ProtNLM"/>
    </source>
</evidence>
<evidence type="ECO:0000313" key="1">
    <source>
        <dbReference type="EMBL" id="SCF41517.1"/>
    </source>
</evidence>
<accession>A0A1C5A8K7</accession>
<dbReference type="RefSeq" id="WP_141708242.1">
    <property type="nucleotide sequence ID" value="NZ_FMCV01000025.1"/>
</dbReference>
<dbReference type="AlphaFoldDB" id="A0A1C5A8K7"/>
<sequence>MGDEEAQPEFRQWYDRALDVGPAGNQAFFGRDVLAGLVQGIRDFREHRQQRWDQYHGPGATLLGCAMWMDDPELLDELARLQAACVVVSKQARDKKVQPPDLPYKLRRLADLNTRTPGLPVCYFPPLEQLTSLIDGEHPVIGPGWSLPPGDEMIPTVRTIGFRKGVGANGSMPPILHAKLALLGRLWEHDENDFGPADVTAFTPKRLWIGSANFTASSRRSLEFGFWTEDPVLLRGAEEFLLDLIGSSEGIDPDADLHLPERALPDFDDAAMAEAAAELRFADPEDD</sequence>
<proteinExistence type="predicted"/>
<dbReference type="Proteomes" id="UP000198551">
    <property type="component" value="Unassembled WGS sequence"/>
</dbReference>
<gene>
    <name evidence="1" type="ORF">GA0070215_12567</name>
</gene>
<dbReference type="EMBL" id="FMCV01000025">
    <property type="protein sequence ID" value="SCF41517.1"/>
    <property type="molecule type" value="Genomic_DNA"/>
</dbReference>
<dbReference type="SUPFAM" id="SSF56024">
    <property type="entry name" value="Phospholipase D/nuclease"/>
    <property type="match status" value="1"/>
</dbReference>
<protein>
    <recommendedName>
        <fullName evidence="3">PLD-like domain-containing protein</fullName>
    </recommendedName>
</protein>
<evidence type="ECO:0000313" key="2">
    <source>
        <dbReference type="Proteomes" id="UP000198551"/>
    </source>
</evidence>
<reference evidence="2" key="1">
    <citation type="submission" date="2016-06" db="EMBL/GenBank/DDBJ databases">
        <authorList>
            <person name="Varghese N."/>
        </authorList>
    </citation>
    <scope>NUCLEOTIDE SEQUENCE [LARGE SCALE GENOMIC DNA]</scope>
    <source>
        <strain evidence="2">DSM 45555</strain>
    </source>
</reference>